<dbReference type="InterPro" id="IPR044751">
    <property type="entry name" value="Ion_transp-like_CBS"/>
</dbReference>
<dbReference type="Pfam" id="PF03471">
    <property type="entry name" value="CorC_HlyC"/>
    <property type="match status" value="1"/>
</dbReference>
<dbReference type="PROSITE" id="PS51371">
    <property type="entry name" value="CBS"/>
    <property type="match status" value="2"/>
</dbReference>
<protein>
    <submittedName>
        <fullName evidence="12">Magnesium and cobalt efflux protein CorC</fullName>
    </submittedName>
</protein>
<dbReference type="PANTHER" id="PTHR22777:SF17">
    <property type="entry name" value="UPF0053 PROTEIN SLL0260"/>
    <property type="match status" value="1"/>
</dbReference>
<dbReference type="GO" id="GO:0016020">
    <property type="term" value="C:membrane"/>
    <property type="evidence" value="ECO:0007669"/>
    <property type="project" value="UniProtKB-SubCell"/>
</dbReference>
<evidence type="ECO:0000256" key="9">
    <source>
        <dbReference type="PROSITE-ProRule" id="PRU01193"/>
    </source>
</evidence>
<dbReference type="SMART" id="SM00116">
    <property type="entry name" value="CBS"/>
    <property type="match status" value="2"/>
</dbReference>
<keyword evidence="5 9" id="KW-1133">Transmembrane helix</keyword>
<evidence type="ECO:0000256" key="4">
    <source>
        <dbReference type="ARBA" id="ARBA00022737"/>
    </source>
</evidence>
<feature type="domain" description="CBS" evidence="10">
    <location>
        <begin position="211"/>
        <end position="274"/>
    </location>
</feature>
<dbReference type="SMART" id="SM01091">
    <property type="entry name" value="CorC_HlyC"/>
    <property type="match status" value="1"/>
</dbReference>
<evidence type="ECO:0000259" key="11">
    <source>
        <dbReference type="PROSITE" id="PS51846"/>
    </source>
</evidence>
<feature type="domain" description="CBS" evidence="10">
    <location>
        <begin position="279"/>
        <end position="336"/>
    </location>
</feature>
<evidence type="ECO:0000313" key="13">
    <source>
        <dbReference type="Proteomes" id="UP000180254"/>
    </source>
</evidence>
<dbReference type="CDD" id="cd04590">
    <property type="entry name" value="CBS_pair_CorC_HlyC_assoc"/>
    <property type="match status" value="1"/>
</dbReference>
<keyword evidence="6 8" id="KW-0129">CBS domain</keyword>
<dbReference type="Gene3D" id="3.10.580.10">
    <property type="entry name" value="CBS-domain"/>
    <property type="match status" value="1"/>
</dbReference>
<dbReference type="InterPro" id="IPR036318">
    <property type="entry name" value="FAD-bd_PCMH-like_sf"/>
</dbReference>
<dbReference type="Gene3D" id="3.30.465.10">
    <property type="match status" value="1"/>
</dbReference>
<dbReference type="InterPro" id="IPR000644">
    <property type="entry name" value="CBS_dom"/>
</dbReference>
<accession>A0A1S1V7T2</accession>
<comment type="similarity">
    <text evidence="2">Belongs to the UPF0053 family.</text>
</comment>
<comment type="subcellular location">
    <subcellularLocation>
        <location evidence="1">Membrane</location>
        <topology evidence="1">Multi-pass membrane protein</topology>
    </subcellularLocation>
</comment>
<evidence type="ECO:0000256" key="5">
    <source>
        <dbReference type="ARBA" id="ARBA00022989"/>
    </source>
</evidence>
<dbReference type="PANTHER" id="PTHR22777">
    <property type="entry name" value="HEMOLYSIN-RELATED"/>
    <property type="match status" value="1"/>
</dbReference>
<dbReference type="SUPFAM" id="SSF56176">
    <property type="entry name" value="FAD-binding/transporter-associated domain-like"/>
    <property type="match status" value="1"/>
</dbReference>
<comment type="caution">
    <text evidence="12">The sequence shown here is derived from an EMBL/GenBank/DDBJ whole genome shotgun (WGS) entry which is preliminary data.</text>
</comment>
<dbReference type="InterPro" id="IPR046342">
    <property type="entry name" value="CBS_dom_sf"/>
</dbReference>
<evidence type="ECO:0000313" key="12">
    <source>
        <dbReference type="EMBL" id="OHW62564.1"/>
    </source>
</evidence>
<feature type="domain" description="CNNM transmembrane" evidence="11">
    <location>
        <begin position="2"/>
        <end position="192"/>
    </location>
</feature>
<dbReference type="SUPFAM" id="SSF54631">
    <property type="entry name" value="CBS-domain pair"/>
    <property type="match status" value="1"/>
</dbReference>
<proteinExistence type="inferred from homology"/>
<dbReference type="InterPro" id="IPR005170">
    <property type="entry name" value="Transptr-assoc_dom"/>
</dbReference>
<dbReference type="PROSITE" id="PS51846">
    <property type="entry name" value="CNNM"/>
    <property type="match status" value="1"/>
</dbReference>
<dbReference type="OrthoDB" id="9798188at2"/>
<keyword evidence="3 9" id="KW-0812">Transmembrane</keyword>
<dbReference type="InterPro" id="IPR002550">
    <property type="entry name" value="CNNM"/>
</dbReference>
<evidence type="ECO:0000256" key="2">
    <source>
        <dbReference type="ARBA" id="ARBA00006337"/>
    </source>
</evidence>
<organism evidence="12 13">
    <name type="scientific">Andreesenia angusta</name>
    <dbReference type="NCBI Taxonomy" id="39480"/>
    <lineage>
        <taxon>Bacteria</taxon>
        <taxon>Bacillati</taxon>
        <taxon>Bacillota</taxon>
        <taxon>Tissierellia</taxon>
        <taxon>Tissierellales</taxon>
        <taxon>Gottschalkiaceae</taxon>
        <taxon>Andreesenia</taxon>
    </lineage>
</organism>
<evidence type="ECO:0000256" key="7">
    <source>
        <dbReference type="ARBA" id="ARBA00023136"/>
    </source>
</evidence>
<dbReference type="InterPro" id="IPR016169">
    <property type="entry name" value="FAD-bd_PCMH_sub2"/>
</dbReference>
<dbReference type="STRING" id="39480.EUAN_11290"/>
<keyword evidence="4" id="KW-0677">Repeat</keyword>
<dbReference type="FunFam" id="3.10.580.10:FF:000002">
    <property type="entry name" value="Magnesium/cobalt efflux protein CorC"/>
    <property type="match status" value="1"/>
</dbReference>
<keyword evidence="13" id="KW-1185">Reference proteome</keyword>
<name>A0A1S1V7T2_9FIRM</name>
<evidence type="ECO:0000256" key="3">
    <source>
        <dbReference type="ARBA" id="ARBA00022692"/>
    </source>
</evidence>
<dbReference type="Proteomes" id="UP000180254">
    <property type="component" value="Unassembled WGS sequence"/>
</dbReference>
<sequence length="435" mass="48456">MSTTEIYVRGLILIALLLLSALFSGSETAITSITVSQIRKFKEEDEEAANILKEMKKSIGDILATILIGNNIVNIAATSIMTEMSIRLTAGNGNSTLITTVIMTVLILVVGEITPKTYATQNSLKVAKVVSKPLGFLSFIMKPILFVLQKITNTAVRMLGGEVGTFASFVTEEDIRSLVDAGEEEGVLKYQEKEMIQNIFDIDDLEVAEVMVPRIDVVAVSRDTGIKEILEVAIEHGYSRIPVYEETVDNIIGVLYAKDLLPLVLEDIEDGKDIEVVSLMRKTLFVPETKKVNHLLKELQQSKIHMAIVLDEYGGTEGLVTIEDILEEIVGDIFDEYDNEIDLVEKIGKDKYKVQGEISLEEVNEIFENDLPEEDFDSMGGYVFSMLGRVPIAGDIVKYKELEIKVLGVQNRRVTEVEIVKLEQEALEDEENEKN</sequence>
<keyword evidence="7 9" id="KW-0472">Membrane</keyword>
<reference evidence="12 13" key="1">
    <citation type="submission" date="2016-09" db="EMBL/GenBank/DDBJ databases">
        <title>Genome sequence of Eubacterium angustum.</title>
        <authorList>
            <person name="Poehlein A."/>
            <person name="Daniel R."/>
        </authorList>
    </citation>
    <scope>NUCLEOTIDE SEQUENCE [LARGE SCALE GENOMIC DNA]</scope>
    <source>
        <strain evidence="12 13">DSM 1989</strain>
    </source>
</reference>
<gene>
    <name evidence="12" type="primary">corC_1</name>
    <name evidence="12" type="ORF">EUAN_11290</name>
</gene>
<dbReference type="AlphaFoldDB" id="A0A1S1V7T2"/>
<dbReference type="GO" id="GO:0050660">
    <property type="term" value="F:flavin adenine dinucleotide binding"/>
    <property type="evidence" value="ECO:0007669"/>
    <property type="project" value="InterPro"/>
</dbReference>
<dbReference type="Pfam" id="PF00571">
    <property type="entry name" value="CBS"/>
    <property type="match status" value="2"/>
</dbReference>
<evidence type="ECO:0000256" key="6">
    <source>
        <dbReference type="ARBA" id="ARBA00023122"/>
    </source>
</evidence>
<evidence type="ECO:0000256" key="8">
    <source>
        <dbReference type="PROSITE-ProRule" id="PRU00703"/>
    </source>
</evidence>
<evidence type="ECO:0000259" key="10">
    <source>
        <dbReference type="PROSITE" id="PS51371"/>
    </source>
</evidence>
<dbReference type="RefSeq" id="WP_071062541.1">
    <property type="nucleotide sequence ID" value="NZ_MKIE01000003.1"/>
</dbReference>
<dbReference type="Pfam" id="PF01595">
    <property type="entry name" value="CNNM"/>
    <property type="match status" value="1"/>
</dbReference>
<evidence type="ECO:0000256" key="1">
    <source>
        <dbReference type="ARBA" id="ARBA00004141"/>
    </source>
</evidence>
<dbReference type="EMBL" id="MKIE01000003">
    <property type="protein sequence ID" value="OHW62564.1"/>
    <property type="molecule type" value="Genomic_DNA"/>
</dbReference>